<keyword evidence="1" id="KW-1133">Transmembrane helix</keyword>
<feature type="transmembrane region" description="Helical" evidence="1">
    <location>
        <begin position="7"/>
        <end position="28"/>
    </location>
</feature>
<feature type="transmembrane region" description="Helical" evidence="1">
    <location>
        <begin position="126"/>
        <end position="146"/>
    </location>
</feature>
<dbReference type="AlphaFoldDB" id="A0A0J8J1B5"/>
<sequence length="225" mass="25200">MQARNLKYLVLSLPLLYLGYGITLALQFGSRPELINSAANGIFLFIITYILTKKAVLKTSIDFVWFVVFILYVFVLHHLVTYIAVGDFISSTYTGHFYIQTDMINLEPFTTIENTFRQTLPTMPTIIQIAGNALLLAPLSFFLLYFKICKRAGMAILVVFLTSCAIELIQLAQTTLITGFDGIMLPDGRSTDIDDVILNTLSGCLGVVVIYSIPALRKRIGKKRR</sequence>
<evidence type="ECO:0000313" key="3">
    <source>
        <dbReference type="EMBL" id="KMT58081.1"/>
    </source>
</evidence>
<protein>
    <recommendedName>
        <fullName evidence="2">VanZ-like domain-containing protein</fullName>
    </recommendedName>
</protein>
<proteinExistence type="predicted"/>
<comment type="caution">
    <text evidence="3">The sequence shown here is derived from an EMBL/GenBank/DDBJ whole genome shotgun (WGS) entry which is preliminary data.</text>
</comment>
<keyword evidence="4" id="KW-1185">Reference proteome</keyword>
<feature type="transmembrane region" description="Helical" evidence="1">
    <location>
        <begin position="63"/>
        <end position="85"/>
    </location>
</feature>
<dbReference type="EMBL" id="AZHO01000034">
    <property type="protein sequence ID" value="KMT58081.1"/>
    <property type="molecule type" value="Genomic_DNA"/>
</dbReference>
<keyword evidence="1" id="KW-0472">Membrane</keyword>
<feature type="transmembrane region" description="Helical" evidence="1">
    <location>
        <begin position="196"/>
        <end position="216"/>
    </location>
</feature>
<dbReference type="InterPro" id="IPR006976">
    <property type="entry name" value="VanZ-like"/>
</dbReference>
<feature type="domain" description="VanZ-like" evidence="2">
    <location>
        <begin position="69"/>
        <end position="211"/>
    </location>
</feature>
<feature type="transmembrane region" description="Helical" evidence="1">
    <location>
        <begin position="153"/>
        <end position="176"/>
    </location>
</feature>
<dbReference type="RefSeq" id="WP_007477898.1">
    <property type="nucleotide sequence ID" value="NZ_KQ130621.1"/>
</dbReference>
<dbReference type="Pfam" id="PF04892">
    <property type="entry name" value="VanZ"/>
    <property type="match status" value="1"/>
</dbReference>
<dbReference type="PATRIC" id="fig|1430899.3.peg.2465"/>
<gene>
    <name evidence="3" type="ORF">X560_2414</name>
</gene>
<evidence type="ECO:0000259" key="2">
    <source>
        <dbReference type="Pfam" id="PF04892"/>
    </source>
</evidence>
<reference evidence="3 4" key="1">
    <citation type="journal article" date="2015" name="Genome Biol. Evol.">
        <title>Comparative Genomics of Listeria Sensu Lato: Genus-Wide Differences in Evolutionary Dynamics and the Progressive Gain of Complex, Potentially Pathogenicity-Related Traits through Lateral Gene Transfer.</title>
        <authorList>
            <person name="Chiara M."/>
            <person name="Caruso M."/>
            <person name="D'Erchia A.M."/>
            <person name="Manzari C."/>
            <person name="Fraccalvieri R."/>
            <person name="Goffredo E."/>
            <person name="Latorre L."/>
            <person name="Miccolupo A."/>
            <person name="Padalino I."/>
            <person name="Santagada G."/>
            <person name="Chiocco D."/>
            <person name="Pesole G."/>
            <person name="Horner D.S."/>
            <person name="Parisi A."/>
        </authorList>
    </citation>
    <scope>NUCLEOTIDE SEQUENCE [LARGE SCALE GENOMIC DNA]</scope>
    <source>
        <strain evidence="3 4">1991</strain>
    </source>
</reference>
<evidence type="ECO:0000313" key="4">
    <source>
        <dbReference type="Proteomes" id="UP000052258"/>
    </source>
</evidence>
<dbReference type="OrthoDB" id="4822551at2"/>
<organism evidence="3 4">
    <name type="scientific">Listeria fleischmannii 1991</name>
    <dbReference type="NCBI Taxonomy" id="1430899"/>
    <lineage>
        <taxon>Bacteria</taxon>
        <taxon>Bacillati</taxon>
        <taxon>Bacillota</taxon>
        <taxon>Bacilli</taxon>
        <taxon>Bacillales</taxon>
        <taxon>Listeriaceae</taxon>
        <taxon>Listeria</taxon>
    </lineage>
</organism>
<keyword evidence="1" id="KW-0812">Transmembrane</keyword>
<dbReference type="Proteomes" id="UP000052258">
    <property type="component" value="Unassembled WGS sequence"/>
</dbReference>
<dbReference type="PANTHER" id="PTHR36834">
    <property type="entry name" value="MEMBRANE PROTEIN-RELATED"/>
    <property type="match status" value="1"/>
</dbReference>
<feature type="transmembrane region" description="Helical" evidence="1">
    <location>
        <begin position="34"/>
        <end position="51"/>
    </location>
</feature>
<name>A0A0J8J1B5_9LIST</name>
<dbReference type="InterPro" id="IPR053150">
    <property type="entry name" value="Teicoplanin_resist-assoc"/>
</dbReference>
<evidence type="ECO:0000256" key="1">
    <source>
        <dbReference type="SAM" id="Phobius"/>
    </source>
</evidence>
<accession>A0A0J8J1B5</accession>
<dbReference type="PANTHER" id="PTHR36834:SF2">
    <property type="entry name" value="MEMBRANE PROTEIN"/>
    <property type="match status" value="1"/>
</dbReference>